<gene>
    <name evidence="1" type="ORF">CAGGBEG34_190152</name>
</gene>
<comment type="caution">
    <text evidence="1">The sequence shown here is derived from an EMBL/GenBank/DDBJ whole genome shotgun (WGS) entry which is preliminary data.</text>
</comment>
<sequence>MDNVINFVHYKATKKLLNPSLVNLFDCQQEGHPNHDAESRQLQRSHILIDLQNDDTHQVDITGSYAEHMPKAIEALAQTIVELSRKLFLGKPQK</sequence>
<evidence type="ECO:0000313" key="2">
    <source>
        <dbReference type="Proteomes" id="UP000054051"/>
    </source>
</evidence>
<dbReference type="STRING" id="1070319.CAGGBEG34_190152"/>
<dbReference type="Proteomes" id="UP000054051">
    <property type="component" value="Unassembled WGS sequence"/>
</dbReference>
<reference evidence="1 2" key="1">
    <citation type="submission" date="2011-08" db="EMBL/GenBank/DDBJ databases">
        <title>The genome of the obligate endobacterium of an arbuscular mycorrhizal fungus reveals an interphylum network of nutritional interactions.</title>
        <authorList>
            <person name="Ghignone S."/>
            <person name="Salvioli A."/>
            <person name="Anca I."/>
            <person name="Lumini E."/>
            <person name="Ortu G."/>
            <person name="Petiti L."/>
            <person name="Cruveiller S."/>
            <person name="Bianciotto V."/>
            <person name="Piffanelli P."/>
            <person name="Lanfranco L."/>
            <person name="Bonfante P."/>
        </authorList>
    </citation>
    <scope>NUCLEOTIDE SEQUENCE [LARGE SCALE GENOMIC DNA]</scope>
    <source>
        <strain evidence="1 2">BEG34</strain>
    </source>
</reference>
<accession>G2J880</accession>
<name>G2J880_9BURK</name>
<evidence type="ECO:0000313" key="1">
    <source>
        <dbReference type="EMBL" id="CCD28977.1"/>
    </source>
</evidence>
<keyword evidence="2" id="KW-1185">Reference proteome</keyword>
<dbReference type="AlphaFoldDB" id="G2J880"/>
<proteinExistence type="predicted"/>
<protein>
    <submittedName>
        <fullName evidence="1">Uncharacterized protein</fullName>
    </submittedName>
</protein>
<dbReference type="EMBL" id="CAFB01000035">
    <property type="protein sequence ID" value="CCD28977.1"/>
    <property type="molecule type" value="Genomic_DNA"/>
</dbReference>
<organism evidence="1 2">
    <name type="scientific">Candidatus Glomeribacter gigasporarum BEG34</name>
    <dbReference type="NCBI Taxonomy" id="1070319"/>
    <lineage>
        <taxon>Bacteria</taxon>
        <taxon>Pseudomonadati</taxon>
        <taxon>Pseudomonadota</taxon>
        <taxon>Betaproteobacteria</taxon>
        <taxon>Burkholderiales</taxon>
        <taxon>Burkholderiaceae</taxon>
        <taxon>Candidatus Glomeribacter</taxon>
    </lineage>
</organism>